<protein>
    <submittedName>
        <fullName evidence="1">Uncharacterized protein</fullName>
    </submittedName>
</protein>
<proteinExistence type="predicted"/>
<evidence type="ECO:0000313" key="2">
    <source>
        <dbReference type="Proteomes" id="UP000628448"/>
    </source>
</evidence>
<dbReference type="RefSeq" id="WP_196990254.1">
    <property type="nucleotide sequence ID" value="NZ_JADWYR010000001.1"/>
</dbReference>
<keyword evidence="2" id="KW-1185">Reference proteome</keyword>
<reference evidence="1" key="1">
    <citation type="submission" date="2020-11" db="EMBL/GenBank/DDBJ databases">
        <title>Bacterial whole genome sequence for Panacibacter sp. DH6.</title>
        <authorList>
            <person name="Le V."/>
            <person name="Ko S."/>
            <person name="Ahn C.-Y."/>
            <person name="Oh H.-M."/>
        </authorList>
    </citation>
    <scope>NUCLEOTIDE SEQUENCE</scope>
    <source>
        <strain evidence="1">DH6</strain>
    </source>
</reference>
<organism evidence="1 2">
    <name type="scientific">Panacibacter microcysteis</name>
    <dbReference type="NCBI Taxonomy" id="2793269"/>
    <lineage>
        <taxon>Bacteria</taxon>
        <taxon>Pseudomonadati</taxon>
        <taxon>Bacteroidota</taxon>
        <taxon>Chitinophagia</taxon>
        <taxon>Chitinophagales</taxon>
        <taxon>Chitinophagaceae</taxon>
        <taxon>Panacibacter</taxon>
    </lineage>
</organism>
<dbReference type="EMBL" id="JADWYR010000001">
    <property type="protein sequence ID" value="MBG9376237.1"/>
    <property type="molecule type" value="Genomic_DNA"/>
</dbReference>
<evidence type="ECO:0000313" key="1">
    <source>
        <dbReference type="EMBL" id="MBG9376237.1"/>
    </source>
</evidence>
<comment type="caution">
    <text evidence="1">The sequence shown here is derived from an EMBL/GenBank/DDBJ whole genome shotgun (WGS) entry which is preliminary data.</text>
</comment>
<sequence>MIYTQPNSQERVSMRYTLARLEPLRELLSAVRIKMEQIALNTKEKGLRNNILNFVIETAPYEEQVKNAIASLQQLFPVNDISHVKKDENDDYQPNCPFECARTYEKKILRSFRAIINDIQVQQEIRELIRSQQNEMLFAFLKIKMLNGFSPRELRFIGNNML</sequence>
<gene>
    <name evidence="1" type="ORF">I5907_08320</name>
</gene>
<accession>A0A931E097</accession>
<name>A0A931E097_9BACT</name>
<dbReference type="AlphaFoldDB" id="A0A931E097"/>
<dbReference type="Proteomes" id="UP000628448">
    <property type="component" value="Unassembled WGS sequence"/>
</dbReference>